<organism evidence="3 4">
    <name type="scientific">Solirubrobacter phytolaccae</name>
    <dbReference type="NCBI Taxonomy" id="1404360"/>
    <lineage>
        <taxon>Bacteria</taxon>
        <taxon>Bacillati</taxon>
        <taxon>Actinomycetota</taxon>
        <taxon>Thermoleophilia</taxon>
        <taxon>Solirubrobacterales</taxon>
        <taxon>Solirubrobacteraceae</taxon>
        <taxon>Solirubrobacter</taxon>
    </lineage>
</organism>
<dbReference type="NCBIfam" id="NF041518">
    <property type="entry name" value="choice_anch_Q"/>
    <property type="match status" value="1"/>
</dbReference>
<evidence type="ECO:0000256" key="2">
    <source>
        <dbReference type="SAM" id="SignalP"/>
    </source>
</evidence>
<reference evidence="3" key="1">
    <citation type="submission" date="2022-10" db="EMBL/GenBank/DDBJ databases">
        <title>The WGS of Solirubrobacter phytolaccae KCTC 29190.</title>
        <authorList>
            <person name="Jiang Z."/>
        </authorList>
    </citation>
    <scope>NUCLEOTIDE SEQUENCE</scope>
    <source>
        <strain evidence="3">KCTC 29190</strain>
    </source>
</reference>
<keyword evidence="4" id="KW-1185">Reference proteome</keyword>
<feature type="region of interest" description="Disordered" evidence="1">
    <location>
        <begin position="254"/>
        <end position="297"/>
    </location>
</feature>
<dbReference type="EMBL" id="JAPDDP010000012">
    <property type="protein sequence ID" value="MDA0180350.1"/>
    <property type="molecule type" value="Genomic_DNA"/>
</dbReference>
<sequence>MRVFSGRVAAVAAAVLASSATVAQAGTINVPAGDAAALITAINTANGNGEADTLNVSGTYSFNAANNFWYGATALPAITSDITIAGSATTGAIIQNGSGGRLRLFFVAGGRSNLAPGTLRLSRVQLANGQALGGSSAFGGAGAGMGGAIYNQGTLDLDAVTLSGNRAVGGNAGTVAGNAGGGIGQDTQGDNGGGFGGSLPNFVSGGGGGGAAPGGGGGGGGYAFNENGTSGGQPNAGVGGGLANGLGGASADGVRGGNGSGAGGRGETGAGAGGTGGPFGGGGSAPPVNAGGNRGGAGGGGVGGGGGGASPASGGGSGGFGGGGGWANYRSGNGGFGGGGAGGDGRVAGAPAGNGGFGGGDGATGAAGLIGMGGGGAGMGGAIFNDRGTITATNSTFTGNEATGGVSTAAFVGGGATAGEGGDGLGAAIFNLNGSLTLTHTTVAGNTATGGVGTTSGTGSGSIATVGYDSASPRAATTAIRQSIVTAAGAAALYSALPATVASGAANAATAGTTTVAPAFVGSADPQLAALGNYGGPVRTMAPNPGSPVINAATVQSMTATDQRGFPRDAAADLGAVETQATTVSVNNVVTAFSASTRNVGVSGSFSPVRGDNPGTFTFSAGAAGSVGVAPTGGSVATNMGVPGNTAPGLYTLTGSIPASPGFAAGSGTASFRINNAPYVCRDVSVSTAYQTEFVFPTDCTGAASYGTSFPTGPSQGSVVDIGGGFVRYTPPTGYSGTVEFSYKRTNEGGDSNTAKITLRVGNPPQVCKDVSGTTAFQTAVTLDADCTGAGPATVTVGSAAHGTTSVVDGKLRYTPAAGYVGTDEFTYKTTNEGGDSNSAKATVRVIAPAPVCFAVSGTTPYDTAIELAIDCDRTGTVAVATTPSHGTATVVAGKLRYTPATGYIGNDELSYTVTNEGGTSAPAKATVKTLAPAPVCKDVSATTAFQTAVDIDADCDRAGTIAIGTGAQHGTTSVVAGKLRYTPDAGFAGTDDFTYLSTNEGGTSTLKTATVKVLNAQQVCKDVSGTTAYQTAITLNTDCTGATPATVAAGTAANGTVAVVAGALRYTPAAGYIGNDEFTYTTTNEGGVSNTAKATVKVLAPPPVCTDKSATTAFETAIDIDVVCDRAGGITITTAPQDGDVVLREGKLRYTPDAGFHGTDEFKYTSTNEGGTSNTTTVKVTVNPPAPTCDAVTATAGAGRGRTITLDCDSLTAPAFAIVTAPAHGTLSDFDAATGTVTYTPADDAAGPDTFTYRASNAGGDSAPATVTITVTARPAVTSTPSNDVTLGGALTDTAKIDPRFEPAPDATVEFRLYRGEACTGTPVFTSKATLAADGTATSEPFTPTAPGAYRWQVVYDGDTGNLSATSTCDPVTVREPVVLPAERKPPVTPTSTCGDPVVLLDVSPVGNQARVTGIARLELAGQQVTLQRAGKAVGTATVGPDGAFTALVGGPARNEAKPVTYMAWVGGQHSRAFRYDRYLRITKRSGLKISGTLALKRLPKTVTLTRVNVCSGKRVGTTAKVAKNGRFTFTMRGPDAGSPYVLYRVQAKLAGTGRTYSTQVAVAG</sequence>
<proteinExistence type="predicted"/>
<protein>
    <submittedName>
        <fullName evidence="3">Ig-like domain-containing protein</fullName>
    </submittedName>
</protein>
<evidence type="ECO:0000313" key="4">
    <source>
        <dbReference type="Proteomes" id="UP001147653"/>
    </source>
</evidence>
<gene>
    <name evidence="3" type="ORF">OJ997_08585</name>
</gene>
<dbReference type="RefSeq" id="WP_270024660.1">
    <property type="nucleotide sequence ID" value="NZ_JAPDDP010000012.1"/>
</dbReference>
<accession>A0A9X3SAK1</accession>
<dbReference type="Gene3D" id="2.60.40.3440">
    <property type="match status" value="7"/>
</dbReference>
<feature type="chain" id="PRO_5040950318" evidence="2">
    <location>
        <begin position="26"/>
        <end position="1566"/>
    </location>
</feature>
<comment type="caution">
    <text evidence="3">The sequence shown here is derived from an EMBL/GenBank/DDBJ whole genome shotgun (WGS) entry which is preliminary data.</text>
</comment>
<feature type="signal peptide" evidence="2">
    <location>
        <begin position="1"/>
        <end position="25"/>
    </location>
</feature>
<evidence type="ECO:0000256" key="1">
    <source>
        <dbReference type="SAM" id="MobiDB-lite"/>
    </source>
</evidence>
<evidence type="ECO:0000313" key="3">
    <source>
        <dbReference type="EMBL" id="MDA0180350.1"/>
    </source>
</evidence>
<name>A0A9X3SAK1_9ACTN</name>
<dbReference type="Pfam" id="PF17963">
    <property type="entry name" value="Big_9"/>
    <property type="match status" value="7"/>
</dbReference>
<dbReference type="Proteomes" id="UP001147653">
    <property type="component" value="Unassembled WGS sequence"/>
</dbReference>
<feature type="compositionally biased region" description="Gly residues" evidence="1">
    <location>
        <begin position="254"/>
        <end position="284"/>
    </location>
</feature>
<keyword evidence="2" id="KW-0732">Signal</keyword>
<dbReference type="InterPro" id="IPR059226">
    <property type="entry name" value="Choice_anch_Q_dom"/>
</dbReference>
<dbReference type="NCBIfam" id="NF012211">
    <property type="entry name" value="tand_rpt_95"/>
    <property type="match status" value="2"/>
</dbReference>